<proteinExistence type="predicted"/>
<evidence type="ECO:0000313" key="1">
    <source>
        <dbReference type="EMBL" id="MFD1736078.1"/>
    </source>
</evidence>
<comment type="caution">
    <text evidence="1">The sequence shown here is derived from an EMBL/GenBank/DDBJ whole genome shotgun (WGS) entry which is preliminary data.</text>
</comment>
<dbReference type="RefSeq" id="WP_377927224.1">
    <property type="nucleotide sequence ID" value="NZ_JBHUEM010000005.1"/>
</dbReference>
<organism evidence="1 2">
    <name type="scientific">Bacillus salitolerans</name>
    <dbReference type="NCBI Taxonomy" id="1437434"/>
    <lineage>
        <taxon>Bacteria</taxon>
        <taxon>Bacillati</taxon>
        <taxon>Bacillota</taxon>
        <taxon>Bacilli</taxon>
        <taxon>Bacillales</taxon>
        <taxon>Bacillaceae</taxon>
        <taxon>Bacillus</taxon>
    </lineage>
</organism>
<dbReference type="EMBL" id="JBHUEM010000005">
    <property type="protein sequence ID" value="MFD1736078.1"/>
    <property type="molecule type" value="Genomic_DNA"/>
</dbReference>
<reference evidence="2" key="1">
    <citation type="journal article" date="2019" name="Int. J. Syst. Evol. Microbiol.">
        <title>The Global Catalogue of Microorganisms (GCM) 10K type strain sequencing project: providing services to taxonomists for standard genome sequencing and annotation.</title>
        <authorList>
            <consortium name="The Broad Institute Genomics Platform"/>
            <consortium name="The Broad Institute Genome Sequencing Center for Infectious Disease"/>
            <person name="Wu L."/>
            <person name="Ma J."/>
        </authorList>
    </citation>
    <scope>NUCLEOTIDE SEQUENCE [LARGE SCALE GENOMIC DNA]</scope>
    <source>
        <strain evidence="2">CCUG 49339</strain>
    </source>
</reference>
<dbReference type="Pfam" id="PF12686">
    <property type="entry name" value="DUF3800"/>
    <property type="match status" value="1"/>
</dbReference>
<sequence length="319" mass="38077">MLQVFNVELMDIFFDESGRNKDKPTTMGGLLFPTRIYNTYEFNRLSEKLRNKEMKLHWTDYAGYSKLRDDITETIHIFSRYAKFTKMNVINYNPHTLNERNTMFNGKDFSDLMIYTKLPERIFYGLLRNYGSDVWIKANIYIEEATKYTKLNLPQRMIEQLNTQSLYRGEQYSVLNCELEPKGKRIGLELVDLLLGIIRTIITNVQIPFGISDVELKRQSLQSKHRKNELVVALLHNQDFYTFLSNIKYYEWNGKKELTEINFAEYLTLFVASHHREFENAKPEENFTRRVPTRRYRKFISKSMSTGRRTVRGRNRKME</sequence>
<accession>A0ABW4LPV3</accession>
<dbReference type="InterPro" id="IPR024524">
    <property type="entry name" value="DUF3800"/>
</dbReference>
<protein>
    <submittedName>
        <fullName evidence="1">DUF3800 domain-containing protein</fullName>
    </submittedName>
</protein>
<gene>
    <name evidence="1" type="ORF">ACFSCX_05820</name>
</gene>
<name>A0ABW4LPV3_9BACI</name>
<keyword evidence="2" id="KW-1185">Reference proteome</keyword>
<evidence type="ECO:0000313" key="2">
    <source>
        <dbReference type="Proteomes" id="UP001597214"/>
    </source>
</evidence>
<dbReference type="Proteomes" id="UP001597214">
    <property type="component" value="Unassembled WGS sequence"/>
</dbReference>